<proteinExistence type="predicted"/>
<evidence type="ECO:0000313" key="2">
    <source>
        <dbReference type="Proteomes" id="UP001232063"/>
    </source>
</evidence>
<dbReference type="Proteomes" id="UP001232063">
    <property type="component" value="Unassembled WGS sequence"/>
</dbReference>
<dbReference type="RefSeq" id="WP_314514220.1">
    <property type="nucleotide sequence ID" value="NZ_JASJOU010000008.1"/>
</dbReference>
<organism evidence="1 2">
    <name type="scientific">Xanthocytophaga agilis</name>
    <dbReference type="NCBI Taxonomy" id="3048010"/>
    <lineage>
        <taxon>Bacteria</taxon>
        <taxon>Pseudomonadati</taxon>
        <taxon>Bacteroidota</taxon>
        <taxon>Cytophagia</taxon>
        <taxon>Cytophagales</taxon>
        <taxon>Rhodocytophagaceae</taxon>
        <taxon>Xanthocytophaga</taxon>
    </lineage>
</organism>
<gene>
    <name evidence="1" type="ORF">QNI22_23245</name>
</gene>
<protein>
    <submittedName>
        <fullName evidence="1">Uncharacterized protein</fullName>
    </submittedName>
</protein>
<name>A0AAE3RA62_9BACT</name>
<comment type="caution">
    <text evidence="1">The sequence shown here is derived from an EMBL/GenBank/DDBJ whole genome shotgun (WGS) entry which is preliminary data.</text>
</comment>
<evidence type="ECO:0000313" key="1">
    <source>
        <dbReference type="EMBL" id="MDJ1503602.1"/>
    </source>
</evidence>
<accession>A0AAE3RA62</accession>
<sequence>MLDLTINSESVATIGQSFDRIARELIHRWHLRVNDDLYSFTEIEFYFFKTSIHEDYATHEHEYEGYQWRGHAQGLDMTFEATEDSDGGILIRGLRKDNVGTSASEKYTNGPRRVVTLLFKSLGLVYLVSKQFGLQPKPQQTAEVIHKVKRHGLSAGQKNDYLDALYRYCIEIDLWDIPKNNKSKITTEMLPLE</sequence>
<dbReference type="EMBL" id="JASJOU010000008">
    <property type="protein sequence ID" value="MDJ1503602.1"/>
    <property type="molecule type" value="Genomic_DNA"/>
</dbReference>
<reference evidence="1" key="1">
    <citation type="submission" date="2023-05" db="EMBL/GenBank/DDBJ databases">
        <authorList>
            <person name="Zhang X."/>
        </authorList>
    </citation>
    <scope>NUCLEOTIDE SEQUENCE</scope>
    <source>
        <strain evidence="1">BD1B2-1</strain>
    </source>
</reference>
<keyword evidence="2" id="KW-1185">Reference proteome</keyword>
<dbReference type="AlphaFoldDB" id="A0AAE3RA62"/>